<evidence type="ECO:0000313" key="14">
    <source>
        <dbReference type="EMBL" id="GAM77118.1"/>
    </source>
</evidence>
<dbReference type="FunFam" id="3.40.1780.10:FF:000001">
    <property type="entry name" value="S-adenosylmethionine:tRNA ribosyltransferase-isomerase"/>
    <property type="match status" value="1"/>
</dbReference>
<dbReference type="Gene3D" id="3.40.1780.10">
    <property type="entry name" value="QueA-like"/>
    <property type="match status" value="1"/>
</dbReference>
<comment type="similarity">
    <text evidence="9 13">Belongs to the QueA family.</text>
</comment>
<evidence type="ECO:0000313" key="15">
    <source>
        <dbReference type="Proteomes" id="UP000031666"/>
    </source>
</evidence>
<evidence type="ECO:0000256" key="12">
    <source>
        <dbReference type="ARBA" id="ARBA00076160"/>
    </source>
</evidence>
<keyword evidence="14" id="KW-0413">Isomerase</keyword>
<dbReference type="HAMAP" id="MF_00113">
    <property type="entry name" value="QueA"/>
    <property type="match status" value="1"/>
</dbReference>
<evidence type="ECO:0000256" key="2">
    <source>
        <dbReference type="ARBA" id="ARBA00004691"/>
    </source>
</evidence>
<dbReference type="PANTHER" id="PTHR30307">
    <property type="entry name" value="S-ADENOSYLMETHIONINE:TRNA RIBOSYLTRANSFERASE-ISOMERASE"/>
    <property type="match status" value="1"/>
</dbReference>
<gene>
    <name evidence="13" type="primary">queA</name>
    <name evidence="14" type="ORF">JCM19241_6014</name>
</gene>
<dbReference type="InterPro" id="IPR042119">
    <property type="entry name" value="QueA_dom2"/>
</dbReference>
<dbReference type="Proteomes" id="UP000031666">
    <property type="component" value="Unassembled WGS sequence"/>
</dbReference>
<evidence type="ECO:0000256" key="3">
    <source>
        <dbReference type="ARBA" id="ARBA00011245"/>
    </source>
</evidence>
<dbReference type="GO" id="GO:0008616">
    <property type="term" value="P:tRNA queuosine(34) biosynthetic process"/>
    <property type="evidence" value="ECO:0007669"/>
    <property type="project" value="UniProtKB-UniRule"/>
</dbReference>
<keyword evidence="7 13" id="KW-0671">Queuosine biosynthesis</keyword>
<organism evidence="14 15">
    <name type="scientific">Vibrio ishigakensis</name>
    <dbReference type="NCBI Taxonomy" id="1481914"/>
    <lineage>
        <taxon>Bacteria</taxon>
        <taxon>Pseudomonadati</taxon>
        <taxon>Pseudomonadota</taxon>
        <taxon>Gammaproteobacteria</taxon>
        <taxon>Vibrionales</taxon>
        <taxon>Vibrionaceae</taxon>
        <taxon>Vibrio</taxon>
    </lineage>
</organism>
<comment type="subcellular location">
    <subcellularLocation>
        <location evidence="1 13">Cytoplasm</location>
    </subcellularLocation>
</comment>
<evidence type="ECO:0000256" key="13">
    <source>
        <dbReference type="HAMAP-Rule" id="MF_00113"/>
    </source>
</evidence>
<dbReference type="InterPro" id="IPR003699">
    <property type="entry name" value="QueA"/>
</dbReference>
<sequence length="361" mass="40423">MQVSDFNFELPDELIARYPMEERTASRLLKLDGNSGQIQDKGFTDILDSIQEGDLLVFNNTRVIPARVFGRKASGGKIEVLVERMLDEHSILAHVRSSKAPKPGAQLFLGENDQYEAEMVARHDALFELKFTSDKAVLQILEEVGHMPLPPYIDRPDEDSDQERYQTVYNEKPGAVAAPTAGLHFDETILEKIQAKGAKLAFVTLHVGAGTFQPVRVDNILEHHMHAEYVEVTEEVVNTILETKKNGGRVIAVGTTSVRSLESAAQDAVKKGTELKPFFGDTDIFIYPGYEFQLIDGLLTNFHLPESTLIMLVSAFAGYDNVMNAYKHAVEQKYRFFSYGDAMFVTRKSISAILECKVWSD</sequence>
<dbReference type="AlphaFoldDB" id="A0A0B8QQ67"/>
<dbReference type="InterPro" id="IPR042118">
    <property type="entry name" value="QueA_dom1"/>
</dbReference>
<proteinExistence type="inferred from homology"/>
<dbReference type="InterPro" id="IPR036100">
    <property type="entry name" value="QueA_sf"/>
</dbReference>
<accession>A0A0B8QQ67</accession>
<comment type="catalytic activity">
    <reaction evidence="8 13">
        <text>7-aminomethyl-7-carbaguanosine(34) in tRNA + S-adenosyl-L-methionine = epoxyqueuosine(34) in tRNA + adenine + L-methionine + 2 H(+)</text>
        <dbReference type="Rhea" id="RHEA:32155"/>
        <dbReference type="Rhea" id="RHEA-COMP:10342"/>
        <dbReference type="Rhea" id="RHEA-COMP:18582"/>
        <dbReference type="ChEBI" id="CHEBI:15378"/>
        <dbReference type="ChEBI" id="CHEBI:16708"/>
        <dbReference type="ChEBI" id="CHEBI:57844"/>
        <dbReference type="ChEBI" id="CHEBI:59789"/>
        <dbReference type="ChEBI" id="CHEBI:82833"/>
        <dbReference type="ChEBI" id="CHEBI:194443"/>
        <dbReference type="EC" id="2.4.99.17"/>
    </reaction>
</comment>
<keyword evidence="4 13" id="KW-0963">Cytoplasm</keyword>
<evidence type="ECO:0000256" key="11">
    <source>
        <dbReference type="ARBA" id="ARBA00069325"/>
    </source>
</evidence>
<dbReference type="PANTHER" id="PTHR30307:SF0">
    <property type="entry name" value="S-ADENOSYLMETHIONINE:TRNA RIBOSYLTRANSFERASE-ISOMERASE"/>
    <property type="match status" value="1"/>
</dbReference>
<dbReference type="NCBIfam" id="TIGR00113">
    <property type="entry name" value="queA"/>
    <property type="match status" value="1"/>
</dbReference>
<dbReference type="EMBL" id="BBSC01000007">
    <property type="protein sequence ID" value="GAM77118.1"/>
    <property type="molecule type" value="Genomic_DNA"/>
</dbReference>
<evidence type="ECO:0000256" key="5">
    <source>
        <dbReference type="ARBA" id="ARBA00022679"/>
    </source>
</evidence>
<comment type="caution">
    <text evidence="14">The sequence shown here is derived from an EMBL/GenBank/DDBJ whole genome shotgun (WGS) entry which is preliminary data.</text>
</comment>
<evidence type="ECO:0000256" key="1">
    <source>
        <dbReference type="ARBA" id="ARBA00004496"/>
    </source>
</evidence>
<evidence type="ECO:0000256" key="10">
    <source>
        <dbReference type="ARBA" id="ARBA00066503"/>
    </source>
</evidence>
<protein>
    <recommendedName>
        <fullName evidence="11 13">S-adenosylmethionine:tRNA ribosyltransferase-isomerase</fullName>
        <ecNumber evidence="10 13">2.4.99.17</ecNumber>
    </recommendedName>
    <alternativeName>
        <fullName evidence="12 13">Queuosine biosynthesis protein QueA</fullName>
    </alternativeName>
</protein>
<comment type="pathway">
    <text evidence="2 13">tRNA modification; tRNA-queuosine biosynthesis.</text>
</comment>
<comment type="subunit">
    <text evidence="3 13">Monomer.</text>
</comment>
<comment type="function">
    <text evidence="13">Transfers and isomerizes the ribose moiety from AdoMet to the 7-aminomethyl group of 7-deazaguanine (preQ1-tRNA) to give epoxyqueuosine (oQ-tRNA).</text>
</comment>
<evidence type="ECO:0000256" key="4">
    <source>
        <dbReference type="ARBA" id="ARBA00022490"/>
    </source>
</evidence>
<reference evidence="14 15" key="1">
    <citation type="submission" date="2015-01" db="EMBL/GenBank/DDBJ databases">
        <title>Vibrio sp. C94 JCM 19241 whole genome shotgun sequence.</title>
        <authorList>
            <person name="Sawabe T."/>
            <person name="Meirelles P."/>
            <person name="Feng G."/>
            <person name="Sayaka M."/>
            <person name="Hattori M."/>
            <person name="Ohkuma M."/>
        </authorList>
    </citation>
    <scope>NUCLEOTIDE SEQUENCE [LARGE SCALE GENOMIC DNA]</scope>
    <source>
        <strain evidence="15">JCM 19241</strain>
    </source>
</reference>
<dbReference type="UniPathway" id="UPA00392"/>
<dbReference type="Gene3D" id="2.40.10.240">
    <property type="entry name" value="QueA-like"/>
    <property type="match status" value="1"/>
</dbReference>
<dbReference type="SUPFAM" id="SSF111337">
    <property type="entry name" value="QueA-like"/>
    <property type="match status" value="1"/>
</dbReference>
<dbReference type="STRING" id="1481914.JCM19241_6014"/>
<keyword evidence="6 13" id="KW-0949">S-adenosyl-L-methionine</keyword>
<evidence type="ECO:0000256" key="7">
    <source>
        <dbReference type="ARBA" id="ARBA00022785"/>
    </source>
</evidence>
<evidence type="ECO:0000256" key="9">
    <source>
        <dbReference type="ARBA" id="ARBA00061210"/>
    </source>
</evidence>
<reference evidence="14 15" key="2">
    <citation type="submission" date="2015-01" db="EMBL/GenBank/DDBJ databases">
        <authorList>
            <consortium name="NBRP consortium"/>
            <person name="Sawabe T."/>
            <person name="Meirelles P."/>
            <person name="Feng G."/>
            <person name="Sayaka M."/>
            <person name="Hattori M."/>
            <person name="Ohkuma M."/>
        </authorList>
    </citation>
    <scope>NUCLEOTIDE SEQUENCE [LARGE SCALE GENOMIC DNA]</scope>
    <source>
        <strain evidence="15">JCM 19241</strain>
    </source>
</reference>
<dbReference type="FunFam" id="2.40.10.240:FF:000001">
    <property type="entry name" value="S-adenosylmethionine:tRNA ribosyltransferase-isomerase"/>
    <property type="match status" value="1"/>
</dbReference>
<name>A0A0B8QQ67_9VIBR</name>
<dbReference type="NCBIfam" id="NF001140">
    <property type="entry name" value="PRK00147.1"/>
    <property type="match status" value="1"/>
</dbReference>
<evidence type="ECO:0000256" key="6">
    <source>
        <dbReference type="ARBA" id="ARBA00022691"/>
    </source>
</evidence>
<dbReference type="GO" id="GO:0051075">
    <property type="term" value="F:S-adenosylmethionine:tRNA ribosyltransferase-isomerase activity"/>
    <property type="evidence" value="ECO:0007669"/>
    <property type="project" value="UniProtKB-EC"/>
</dbReference>
<evidence type="ECO:0000256" key="8">
    <source>
        <dbReference type="ARBA" id="ARBA00052751"/>
    </source>
</evidence>
<dbReference type="GO" id="GO:0005737">
    <property type="term" value="C:cytoplasm"/>
    <property type="evidence" value="ECO:0007669"/>
    <property type="project" value="UniProtKB-SubCell"/>
</dbReference>
<dbReference type="Pfam" id="PF02547">
    <property type="entry name" value="Queuosine_synth"/>
    <property type="match status" value="1"/>
</dbReference>
<dbReference type="EC" id="2.4.99.17" evidence="10 13"/>
<keyword evidence="5 13" id="KW-0808">Transferase</keyword>